<protein>
    <recommendedName>
        <fullName evidence="5">Large ribosomal subunit protein mL38</fullName>
    </recommendedName>
</protein>
<reference evidence="7" key="1">
    <citation type="submission" date="2016-05" db="EMBL/GenBank/DDBJ databases">
        <title>Comparative genomics of biotechnologically important yeasts.</title>
        <authorList>
            <consortium name="DOE Joint Genome Institute"/>
            <person name="Riley R."/>
            <person name="Haridas S."/>
            <person name="Wolfe K.H."/>
            <person name="Lopes M.R."/>
            <person name="Hittinger C.T."/>
            <person name="Goker M."/>
            <person name="Salamov A."/>
            <person name="Wisecaver J."/>
            <person name="Long T.M."/>
            <person name="Aerts A.L."/>
            <person name="Barry K."/>
            <person name="Choi C."/>
            <person name="Clum A."/>
            <person name="Coughlan A.Y."/>
            <person name="Deshpande S."/>
            <person name="Douglass A.P."/>
            <person name="Hanson S.J."/>
            <person name="Klenk H.-P."/>
            <person name="Labutti K."/>
            <person name="Lapidus A."/>
            <person name="Lindquist E."/>
            <person name="Lipzen A."/>
            <person name="Meier-Kolthoff J.P."/>
            <person name="Ohm R.A."/>
            <person name="Otillar R.P."/>
            <person name="Pangilinan J."/>
            <person name="Peng Y."/>
            <person name="Rokas A."/>
            <person name="Rosa C.A."/>
            <person name="Scheuner C."/>
            <person name="Sibirny A.A."/>
            <person name="Slot J.C."/>
            <person name="Stielow J.B."/>
            <person name="Sun H."/>
            <person name="Kurtzman C.P."/>
            <person name="Blackwell M."/>
            <person name="Grigoriev I.V."/>
            <person name="Jeffries T.W."/>
        </authorList>
    </citation>
    <scope>NUCLEOTIDE SEQUENCE [LARGE SCALE GENOMIC DNA]</scope>
    <source>
        <strain evidence="7">DSM 1968</strain>
    </source>
</reference>
<proteinExistence type="inferred from homology"/>
<organism evidence="6 7">
    <name type="scientific">Ascoidea rubescens DSM 1968</name>
    <dbReference type="NCBI Taxonomy" id="1344418"/>
    <lineage>
        <taxon>Eukaryota</taxon>
        <taxon>Fungi</taxon>
        <taxon>Dikarya</taxon>
        <taxon>Ascomycota</taxon>
        <taxon>Saccharomycotina</taxon>
        <taxon>Saccharomycetes</taxon>
        <taxon>Ascoideaceae</taxon>
        <taxon>Ascoidea</taxon>
    </lineage>
</organism>
<keyword evidence="7" id="KW-1185">Reference proteome</keyword>
<evidence type="ECO:0000313" key="7">
    <source>
        <dbReference type="Proteomes" id="UP000095038"/>
    </source>
</evidence>
<dbReference type="FunFam" id="3.90.280.10:FF:000004">
    <property type="entry name" value="Mitochondrial large ribosomal subunit YmL35"/>
    <property type="match status" value="1"/>
</dbReference>
<dbReference type="Proteomes" id="UP000095038">
    <property type="component" value="Unassembled WGS sequence"/>
</dbReference>
<accession>A0A1D2VFV8</accession>
<evidence type="ECO:0000313" key="6">
    <source>
        <dbReference type="EMBL" id="ODV60479.1"/>
    </source>
</evidence>
<dbReference type="Pfam" id="PF01161">
    <property type="entry name" value="PBP"/>
    <property type="match status" value="1"/>
</dbReference>
<dbReference type="GO" id="GO:0003735">
    <property type="term" value="F:structural constituent of ribosome"/>
    <property type="evidence" value="ECO:0007669"/>
    <property type="project" value="EnsemblFungi"/>
</dbReference>
<name>A0A1D2VFV8_9ASCO</name>
<evidence type="ECO:0000256" key="4">
    <source>
        <dbReference type="ARBA" id="ARBA00038016"/>
    </source>
</evidence>
<comment type="similarity">
    <text evidence="4">Belongs to the phosphatidylethanolamine-binding protein family. Mitochondrion-specific ribosomal protein mL38 subfamily.</text>
</comment>
<dbReference type="InterPro" id="IPR008914">
    <property type="entry name" value="PEBP"/>
</dbReference>
<dbReference type="AlphaFoldDB" id="A0A1D2VFV8"/>
<evidence type="ECO:0000256" key="2">
    <source>
        <dbReference type="ARBA" id="ARBA00023128"/>
    </source>
</evidence>
<evidence type="ECO:0000256" key="3">
    <source>
        <dbReference type="ARBA" id="ARBA00037226"/>
    </source>
</evidence>
<dbReference type="Gene3D" id="1.20.58.1180">
    <property type="match status" value="1"/>
</dbReference>
<dbReference type="InterPro" id="IPR036610">
    <property type="entry name" value="PEBP-like_sf"/>
</dbReference>
<dbReference type="RefSeq" id="XP_020046786.1">
    <property type="nucleotide sequence ID" value="XM_020193478.1"/>
</dbReference>
<dbReference type="STRING" id="1344418.A0A1D2VFV8"/>
<dbReference type="FunCoup" id="A0A1D2VFV8">
    <property type="interactions" value="230"/>
</dbReference>
<dbReference type="InterPro" id="IPR035810">
    <property type="entry name" value="PEBP_euk"/>
</dbReference>
<dbReference type="OrthoDB" id="2153661at2759"/>
<sequence>MVKASIPAQVRQALNRSVWFDFSAQRSQNLGITSQALRQQILYGVPEKIGPLSLRRRCNRIKYSSPIGLDDVFPLAYNYLQEEAAKCYEKAESTKNKEIRDKLLIDAEKNNPEVLYKSLYTNLDKFDYDIPVFRHYSKQKWFEHDGMILMQRLETLHVIPDTLKTLDPKCEVHLRFFNETGINKKIEPGEILSSHVTYKQPTLNVINFESIPENSLYSVLIVNPDVPDLEYNTYKTSLNWCLVNIPLSNNDNIIDYKKINEETEMIDYLPATPEKNIPLSRLCVWVFKQNENKKLDTESVKLMITRDEFDIREFVESNGLTAVGAHVWRSKWDRNVPNVRKIYNLPKGNVFHRVRK</sequence>
<dbReference type="InParanoid" id="A0A1D2VFV8"/>
<comment type="function">
    <text evidence="3">Component of the mitochondrial ribosome (mitoribosome), a dedicated translation machinery responsible for the synthesis of mitochondrial genome-encoded proteins, including at least some of the essential transmembrane subunits of the mitochondrial respiratory chain. The mitoribosomes are attached to the mitochondrial inner membrane and translation products are cotranslationally integrated into the membrane.</text>
</comment>
<gene>
    <name evidence="6" type="ORF">ASCRUDRAFT_76458</name>
</gene>
<dbReference type="GO" id="GO:0005762">
    <property type="term" value="C:mitochondrial large ribosomal subunit"/>
    <property type="evidence" value="ECO:0007669"/>
    <property type="project" value="EnsemblFungi"/>
</dbReference>
<dbReference type="PANTHER" id="PTHR11362">
    <property type="entry name" value="PHOSPHATIDYLETHANOLAMINE-BINDING PROTEIN"/>
    <property type="match status" value="1"/>
</dbReference>
<evidence type="ECO:0000256" key="1">
    <source>
        <dbReference type="ARBA" id="ARBA00004173"/>
    </source>
</evidence>
<dbReference type="CDD" id="cd00866">
    <property type="entry name" value="PEBP_euk"/>
    <property type="match status" value="1"/>
</dbReference>
<dbReference type="GO" id="GO:0033617">
    <property type="term" value="P:mitochondrial respiratory chain complex IV assembly"/>
    <property type="evidence" value="ECO:0007669"/>
    <property type="project" value="EnsemblFungi"/>
</dbReference>
<comment type="subcellular location">
    <subcellularLocation>
        <location evidence="1">Mitochondrion</location>
    </subcellularLocation>
</comment>
<dbReference type="GeneID" id="30967114"/>
<dbReference type="SUPFAM" id="SSF49777">
    <property type="entry name" value="PEBP-like"/>
    <property type="match status" value="1"/>
</dbReference>
<dbReference type="EMBL" id="KV454482">
    <property type="protein sequence ID" value="ODV60479.1"/>
    <property type="molecule type" value="Genomic_DNA"/>
</dbReference>
<dbReference type="Gene3D" id="3.90.280.10">
    <property type="entry name" value="PEBP-like"/>
    <property type="match status" value="1"/>
</dbReference>
<dbReference type="PANTHER" id="PTHR11362:SF82">
    <property type="entry name" value="PHOSPHATIDYLETHANOLAMINE-BINDING PROTEIN 4"/>
    <property type="match status" value="1"/>
</dbReference>
<keyword evidence="2" id="KW-0496">Mitochondrion</keyword>
<evidence type="ECO:0000256" key="5">
    <source>
        <dbReference type="ARBA" id="ARBA00039444"/>
    </source>
</evidence>